<sequence>MLFSLFSVFLTQALPLPLNPFRYMWFVFKTFHYQGLQHWNTIG</sequence>
<protein>
    <submittedName>
        <fullName evidence="1">Uncharacterized protein</fullName>
    </submittedName>
</protein>
<accession>A0A0A9FWI8</accession>
<proteinExistence type="predicted"/>
<dbReference type="AlphaFoldDB" id="A0A0A9FWI8"/>
<reference evidence="1" key="2">
    <citation type="journal article" date="2015" name="Data Brief">
        <title>Shoot transcriptome of the giant reed, Arundo donax.</title>
        <authorList>
            <person name="Barrero R.A."/>
            <person name="Guerrero F.D."/>
            <person name="Moolhuijzen P."/>
            <person name="Goolsby J.A."/>
            <person name="Tidwell J."/>
            <person name="Bellgard S.E."/>
            <person name="Bellgard M.I."/>
        </authorList>
    </citation>
    <scope>NUCLEOTIDE SEQUENCE</scope>
    <source>
        <tissue evidence="1">Shoot tissue taken approximately 20 cm above the soil surface</tissue>
    </source>
</reference>
<evidence type="ECO:0000313" key="1">
    <source>
        <dbReference type="EMBL" id="JAE14661.1"/>
    </source>
</evidence>
<dbReference type="EMBL" id="GBRH01183235">
    <property type="protein sequence ID" value="JAE14661.1"/>
    <property type="molecule type" value="Transcribed_RNA"/>
</dbReference>
<reference evidence="1" key="1">
    <citation type="submission" date="2014-09" db="EMBL/GenBank/DDBJ databases">
        <authorList>
            <person name="Magalhaes I.L.F."/>
            <person name="Oliveira U."/>
            <person name="Santos F.R."/>
            <person name="Vidigal T.H.D.A."/>
            <person name="Brescovit A.D."/>
            <person name="Santos A.J."/>
        </authorList>
    </citation>
    <scope>NUCLEOTIDE SEQUENCE</scope>
    <source>
        <tissue evidence="1">Shoot tissue taken approximately 20 cm above the soil surface</tissue>
    </source>
</reference>
<organism evidence="1">
    <name type="scientific">Arundo donax</name>
    <name type="common">Giant reed</name>
    <name type="synonym">Donax arundinaceus</name>
    <dbReference type="NCBI Taxonomy" id="35708"/>
    <lineage>
        <taxon>Eukaryota</taxon>
        <taxon>Viridiplantae</taxon>
        <taxon>Streptophyta</taxon>
        <taxon>Embryophyta</taxon>
        <taxon>Tracheophyta</taxon>
        <taxon>Spermatophyta</taxon>
        <taxon>Magnoliopsida</taxon>
        <taxon>Liliopsida</taxon>
        <taxon>Poales</taxon>
        <taxon>Poaceae</taxon>
        <taxon>PACMAD clade</taxon>
        <taxon>Arundinoideae</taxon>
        <taxon>Arundineae</taxon>
        <taxon>Arundo</taxon>
    </lineage>
</organism>
<name>A0A0A9FWI8_ARUDO</name>